<dbReference type="GO" id="GO:0004181">
    <property type="term" value="F:metallocarboxypeptidase activity"/>
    <property type="evidence" value="ECO:0007669"/>
    <property type="project" value="InterPro"/>
</dbReference>
<dbReference type="PROSITE" id="PS52035">
    <property type="entry name" value="PEPTIDASE_M14"/>
    <property type="match status" value="1"/>
</dbReference>
<name>A0A162YX22_9FLAO</name>
<dbReference type="GO" id="GO:0008270">
    <property type="term" value="F:zinc ion binding"/>
    <property type="evidence" value="ECO:0007669"/>
    <property type="project" value="InterPro"/>
</dbReference>
<evidence type="ECO:0000313" key="4">
    <source>
        <dbReference type="Proteomes" id="UP000076715"/>
    </source>
</evidence>
<dbReference type="AlphaFoldDB" id="A0A162YX22"/>
<dbReference type="EMBL" id="LQRT01000035">
    <property type="protein sequence ID" value="KZS39416.1"/>
    <property type="molecule type" value="Genomic_DNA"/>
</dbReference>
<keyword evidence="4" id="KW-1185">Reference proteome</keyword>
<dbReference type="GO" id="GO:0006508">
    <property type="term" value="P:proteolysis"/>
    <property type="evidence" value="ECO:0007669"/>
    <property type="project" value="InterPro"/>
</dbReference>
<comment type="similarity">
    <text evidence="1">Belongs to the peptidase M14 family.</text>
</comment>
<evidence type="ECO:0000256" key="1">
    <source>
        <dbReference type="PROSITE-ProRule" id="PRU01379"/>
    </source>
</evidence>
<reference evidence="3 4" key="1">
    <citation type="submission" date="2016-01" db="EMBL/GenBank/DDBJ databases">
        <title>The draft genome sequence of Aquimarina sp. RZW4-3-2.</title>
        <authorList>
            <person name="Wang Y."/>
        </authorList>
    </citation>
    <scope>NUCLEOTIDE SEQUENCE [LARGE SCALE GENOMIC DNA]</scope>
    <source>
        <strain evidence="3 4">RZW4-3-2</strain>
    </source>
</reference>
<comment type="caution">
    <text evidence="3">The sequence shown here is derived from an EMBL/GenBank/DDBJ whole genome shotgun (WGS) entry which is preliminary data.</text>
</comment>
<gene>
    <name evidence="3" type="ORF">AWE51_12820</name>
</gene>
<dbReference type="SUPFAM" id="SSF53187">
    <property type="entry name" value="Zn-dependent exopeptidases"/>
    <property type="match status" value="1"/>
</dbReference>
<proteinExistence type="inferred from homology"/>
<feature type="active site" description="Proton donor/acceptor" evidence="1">
    <location>
        <position position="266"/>
    </location>
</feature>
<evidence type="ECO:0000259" key="2">
    <source>
        <dbReference type="PROSITE" id="PS52035"/>
    </source>
</evidence>
<accession>A0A162YX22</accession>
<dbReference type="Gene3D" id="3.40.630.10">
    <property type="entry name" value="Zn peptidases"/>
    <property type="match status" value="1"/>
</dbReference>
<dbReference type="Pfam" id="PF00246">
    <property type="entry name" value="Peptidase_M14"/>
    <property type="match status" value="1"/>
</dbReference>
<dbReference type="Proteomes" id="UP000076715">
    <property type="component" value="Unassembled WGS sequence"/>
</dbReference>
<organism evidence="3 4">
    <name type="scientific">Aquimarina aggregata</name>
    <dbReference type="NCBI Taxonomy" id="1642818"/>
    <lineage>
        <taxon>Bacteria</taxon>
        <taxon>Pseudomonadati</taxon>
        <taxon>Bacteroidota</taxon>
        <taxon>Flavobacteriia</taxon>
        <taxon>Flavobacteriales</taxon>
        <taxon>Flavobacteriaceae</taxon>
        <taxon>Aquimarina</taxon>
    </lineage>
</organism>
<evidence type="ECO:0000313" key="3">
    <source>
        <dbReference type="EMBL" id="KZS39416.1"/>
    </source>
</evidence>
<protein>
    <submittedName>
        <fullName evidence="3">Peptidase</fullName>
    </submittedName>
</protein>
<dbReference type="STRING" id="1642818.AWE51_12820"/>
<dbReference type="InterPro" id="IPR000834">
    <property type="entry name" value="Peptidase_M14"/>
</dbReference>
<dbReference type="OrthoDB" id="4499135at2"/>
<dbReference type="RefSeq" id="WP_066317657.1">
    <property type="nucleotide sequence ID" value="NZ_LQRT01000035.1"/>
</dbReference>
<sequence>MKLYNYIHSILDTPIFEPKGQKIGTSFEGRDLFGFTFGTGHKKISLIAGNHADEPVGPLLLKKLTNYLSRLETHHTLLKTYTWHIIPHTNPDGEQRNLKWYSYEDNTTDLARYLKHVTRELPGKDIEFGFPIEGQIGSLRSENEAIYNFWKTANTPFNLHVSLHGMRSTYGPWFLIDENWINRTKNLRQTCTMRTKKMGYHLFDLNRYGEKGFKRIDEGFSTRPDSNEMRKHFLTLGDSNTAKKFHASSMESIRSLGGDCLTLVTEMPLFIFPKEERTLNWPDLYLQKWSDHFSKLKLKLSSNELTANECNELAKDIGMIAMPWRDQMCLQWQLIVAGLESI</sequence>
<feature type="domain" description="Peptidase M14" evidence="2">
    <location>
        <begin position="1"/>
        <end position="289"/>
    </location>
</feature>